<name>X6MDY6_RETFI</name>
<feature type="region of interest" description="Disordered" evidence="1">
    <location>
        <begin position="138"/>
        <end position="161"/>
    </location>
</feature>
<feature type="region of interest" description="Disordered" evidence="1">
    <location>
        <begin position="199"/>
        <end position="223"/>
    </location>
</feature>
<evidence type="ECO:0000313" key="2">
    <source>
        <dbReference type="EMBL" id="ETO12104.1"/>
    </source>
</evidence>
<organism evidence="2 3">
    <name type="scientific">Reticulomyxa filosa</name>
    <dbReference type="NCBI Taxonomy" id="46433"/>
    <lineage>
        <taxon>Eukaryota</taxon>
        <taxon>Sar</taxon>
        <taxon>Rhizaria</taxon>
        <taxon>Retaria</taxon>
        <taxon>Foraminifera</taxon>
        <taxon>Monothalamids</taxon>
        <taxon>Reticulomyxidae</taxon>
        <taxon>Reticulomyxa</taxon>
    </lineage>
</organism>
<evidence type="ECO:0000313" key="3">
    <source>
        <dbReference type="Proteomes" id="UP000023152"/>
    </source>
</evidence>
<dbReference type="AlphaFoldDB" id="X6MDY6"/>
<reference evidence="2 3" key="1">
    <citation type="journal article" date="2013" name="Curr. Biol.">
        <title>The Genome of the Foraminiferan Reticulomyxa filosa.</title>
        <authorList>
            <person name="Glockner G."/>
            <person name="Hulsmann N."/>
            <person name="Schleicher M."/>
            <person name="Noegel A.A."/>
            <person name="Eichinger L."/>
            <person name="Gallinger C."/>
            <person name="Pawlowski J."/>
            <person name="Sierra R."/>
            <person name="Euteneuer U."/>
            <person name="Pillet L."/>
            <person name="Moustafa A."/>
            <person name="Platzer M."/>
            <person name="Groth M."/>
            <person name="Szafranski K."/>
            <person name="Schliwa M."/>
        </authorList>
    </citation>
    <scope>NUCLEOTIDE SEQUENCE [LARGE SCALE GENOMIC DNA]</scope>
</reference>
<comment type="caution">
    <text evidence="2">The sequence shown here is derived from an EMBL/GenBank/DDBJ whole genome shotgun (WGS) entry which is preliminary data.</text>
</comment>
<accession>X6MDY6</accession>
<evidence type="ECO:0000256" key="1">
    <source>
        <dbReference type="SAM" id="MobiDB-lite"/>
    </source>
</evidence>
<dbReference type="EMBL" id="ASPP01021721">
    <property type="protein sequence ID" value="ETO12104.1"/>
    <property type="molecule type" value="Genomic_DNA"/>
</dbReference>
<proteinExistence type="predicted"/>
<keyword evidence="3" id="KW-1185">Reference proteome</keyword>
<feature type="compositionally biased region" description="Basic residues" evidence="1">
    <location>
        <begin position="146"/>
        <end position="161"/>
    </location>
</feature>
<sequence>MLIFTRKRCKWKSNIVKKNNYKLEILSKIMSQQKKAFTFNVKNLKRRLDTNVKKEFLTWLPPDKSFFVLLFSFKKYLFFNYKKITSRKHFQALKNTNIQKQVKTSKMERKITFHFVKNSLERERKKGANHYLQRHFNNEASSCQKKDKRSGSRKMKHVRKQNKKKFLNKKLLHDFFSTKKFLMNNKQFFCKKKQQFFDREHKTKSPQHIHTNTQATNKEKRQRDHCQLQQQLILEKKRRKSGRHDKQ</sequence>
<dbReference type="Proteomes" id="UP000023152">
    <property type="component" value="Unassembled WGS sequence"/>
</dbReference>
<gene>
    <name evidence="2" type="ORF">RFI_25272</name>
</gene>
<protein>
    <submittedName>
        <fullName evidence="2">Uncharacterized protein</fullName>
    </submittedName>
</protein>